<dbReference type="InterPro" id="IPR003660">
    <property type="entry name" value="HAMP_dom"/>
</dbReference>
<dbReference type="SUPFAM" id="SSF103190">
    <property type="entry name" value="Sensory domain-like"/>
    <property type="match status" value="1"/>
</dbReference>
<evidence type="ECO:0000259" key="5">
    <source>
        <dbReference type="PROSITE" id="PS50111"/>
    </source>
</evidence>
<dbReference type="SUPFAM" id="SSF58104">
    <property type="entry name" value="Methyl-accepting chemotaxis protein (MCP) signaling domain"/>
    <property type="match status" value="1"/>
</dbReference>
<sequence>MSETKGTSTQLSHSAKTRFYSIGSRLLLFTVILLLAQYLIIAYKDWRSLKKFSSNQIKMMADIKHSAFNHELNTYELMGKMILNNISKDEKIIKAFAARDRKTLTELTLPLFDEMKKNYKAKQFHFHIPPAISFLRVQNPKKFNDDLSGFRKTILQANSEKKEISGLEVGVTDLGFRVVKPLFDQNNKHIGSVEYGGDVNSDFIQGFLNNCFREVLEGGLNISVCARTLDNTYKIIGSNFENDNSEDSAAIMEELGNKESLIKIDGTNAAAYYPMYDFSGNIIGYSKFLYSIEEIQRSQTNFFIKTAAVLLFIFILFVLTIMIFTKLFIIRPVNKVIAALKTVSEGDLRVTLPSTGNNEIGKLTDYFADTIAKISYMIKAVLMNSQKMKDVGDVLAQNISDRASAIHQITQNIESVKTQTVNQRASVTETSATIEQVISRLGELDSDIEVQASSIEESSAAVEQMVANIASVTNNLEKNNTLIKTVYEKTKSGKEGARLANDVVAQIASLSASLLETSEIIQNIASQTNLLAMNAAIEAAHAGESGKGFAVVADEIRKLSEQSNMQGKQIGEVMKKSTQIIEKLTVVGKEAEKSFIKVYELVNQISQQEELMVFAMKEQENGSNEVLNAIKNINTITGEVKTRSVEMLSGGIKVSEEMQKLDALTRNINNSMNEMATAAFAINESSKEVSEISQKNKDSIEHLSLEVNKFKV</sequence>
<keyword evidence="4" id="KW-0472">Membrane</keyword>
<feature type="domain" description="Methyl-accepting transducer" evidence="5">
    <location>
        <begin position="426"/>
        <end position="648"/>
    </location>
</feature>
<name>A0A0E2EGP4_TREDN</name>
<dbReference type="Pfam" id="PF00672">
    <property type="entry name" value="HAMP"/>
    <property type="match status" value="1"/>
</dbReference>
<dbReference type="Pfam" id="PF00015">
    <property type="entry name" value="MCPsignal"/>
    <property type="match status" value="1"/>
</dbReference>
<evidence type="ECO:0008006" key="8">
    <source>
        <dbReference type="Google" id="ProtNLM"/>
    </source>
</evidence>
<dbReference type="InterPro" id="IPR004089">
    <property type="entry name" value="MCPsignal_dom"/>
</dbReference>
<dbReference type="Proteomes" id="UP000011705">
    <property type="component" value="Chromosome"/>
</dbReference>
<protein>
    <recommendedName>
        <fullName evidence="8">Methyl-accepting chemotaxis protein</fullName>
    </recommendedName>
</protein>
<comment type="similarity">
    <text evidence="2">Belongs to the methyl-accepting chemotaxis (MCP) protein family.</text>
</comment>
<dbReference type="Pfam" id="PF14827">
    <property type="entry name" value="dCache_3"/>
    <property type="match status" value="1"/>
</dbReference>
<comment type="caution">
    <text evidence="7">The sequence shown here is derived from an EMBL/GenBank/DDBJ whole genome shotgun (WGS) entry which is preliminary data.</text>
</comment>
<feature type="domain" description="HAMP" evidence="6">
    <location>
        <begin position="327"/>
        <end position="379"/>
    </location>
</feature>
<keyword evidence="1" id="KW-0145">Chemotaxis</keyword>
<dbReference type="PATRIC" id="fig|999432.5.peg.1560"/>
<dbReference type="SMART" id="SM00304">
    <property type="entry name" value="HAMP"/>
    <property type="match status" value="1"/>
</dbReference>
<keyword evidence="3" id="KW-0807">Transducer</keyword>
<dbReference type="InterPro" id="IPR029151">
    <property type="entry name" value="Sensor-like_sf"/>
</dbReference>
<evidence type="ECO:0000256" key="2">
    <source>
        <dbReference type="ARBA" id="ARBA00029447"/>
    </source>
</evidence>
<dbReference type="GO" id="GO:0006935">
    <property type="term" value="P:chemotaxis"/>
    <property type="evidence" value="ECO:0007669"/>
    <property type="project" value="UniProtKB-KW"/>
</dbReference>
<evidence type="ECO:0000256" key="4">
    <source>
        <dbReference type="SAM" id="Phobius"/>
    </source>
</evidence>
<dbReference type="PANTHER" id="PTHR43531">
    <property type="entry name" value="PROTEIN ICFG"/>
    <property type="match status" value="1"/>
</dbReference>
<evidence type="ECO:0000313" key="7">
    <source>
        <dbReference type="EMBL" id="EMB33144.1"/>
    </source>
</evidence>
<reference evidence="7" key="1">
    <citation type="submission" date="2012-01" db="EMBL/GenBank/DDBJ databases">
        <title>The Genome Sequence of Treponema denticola H-22.</title>
        <authorList>
            <consortium name="The Broad Institute Genome Sequencing Platform"/>
            <person name="Earl A."/>
            <person name="Ward D."/>
            <person name="Feldgarden M."/>
            <person name="Gevers D."/>
            <person name="Blanton J.M."/>
            <person name="Fenno C.J."/>
            <person name="Baranova O.V."/>
            <person name="Mathney J."/>
            <person name="Dewhirst F.E."/>
            <person name="Izard J."/>
            <person name="Young S.K."/>
            <person name="Zeng Q."/>
            <person name="Gargeya S."/>
            <person name="Fitzgerald M."/>
            <person name="Haas B."/>
            <person name="Abouelleil A."/>
            <person name="Alvarado L."/>
            <person name="Arachchi H.M."/>
            <person name="Berlin A."/>
            <person name="Chapman S.B."/>
            <person name="Gearin G."/>
            <person name="Goldberg J."/>
            <person name="Griggs A."/>
            <person name="Gujja S."/>
            <person name="Hansen M."/>
            <person name="Heiman D."/>
            <person name="Howarth C."/>
            <person name="Larimer J."/>
            <person name="Lui A."/>
            <person name="MacDonald P.J.P."/>
            <person name="McCowen C."/>
            <person name="Montmayeur A."/>
            <person name="Murphy C."/>
            <person name="Neiman D."/>
            <person name="Pearson M."/>
            <person name="Priest M."/>
            <person name="Roberts A."/>
            <person name="Saif S."/>
            <person name="Shea T."/>
            <person name="Sisk P."/>
            <person name="Stolte C."/>
            <person name="Sykes S."/>
            <person name="Wortman J."/>
            <person name="Nusbaum C."/>
            <person name="Birren B."/>
        </authorList>
    </citation>
    <scope>NUCLEOTIDE SEQUENCE [LARGE SCALE GENOMIC DNA]</scope>
    <source>
        <strain evidence="7">H-22</strain>
    </source>
</reference>
<accession>A0A0E2EGP4</accession>
<dbReference type="GO" id="GO:0007165">
    <property type="term" value="P:signal transduction"/>
    <property type="evidence" value="ECO:0007669"/>
    <property type="project" value="UniProtKB-KW"/>
</dbReference>
<keyword evidence="4" id="KW-0812">Transmembrane</keyword>
<dbReference type="HOGENOM" id="CLU_000445_107_19_12"/>
<evidence type="ECO:0000256" key="3">
    <source>
        <dbReference type="PROSITE-ProRule" id="PRU00284"/>
    </source>
</evidence>
<gene>
    <name evidence="7" type="ORF">HMPREF9726_01505</name>
</gene>
<organism evidence="7">
    <name type="scientific">Treponema denticola H-22</name>
    <dbReference type="NCBI Taxonomy" id="999432"/>
    <lineage>
        <taxon>Bacteria</taxon>
        <taxon>Pseudomonadati</taxon>
        <taxon>Spirochaetota</taxon>
        <taxon>Spirochaetia</taxon>
        <taxon>Spirochaetales</taxon>
        <taxon>Treponemataceae</taxon>
        <taxon>Treponema</taxon>
    </lineage>
</organism>
<dbReference type="RefSeq" id="WP_002684616.1">
    <property type="nucleotide sequence ID" value="NZ_CM001795.1"/>
</dbReference>
<dbReference type="SMART" id="SM00283">
    <property type="entry name" value="MA"/>
    <property type="match status" value="1"/>
</dbReference>
<feature type="transmembrane region" description="Helical" evidence="4">
    <location>
        <begin position="302"/>
        <end position="324"/>
    </location>
</feature>
<evidence type="ECO:0000259" key="6">
    <source>
        <dbReference type="PROSITE" id="PS50885"/>
    </source>
</evidence>
<dbReference type="PROSITE" id="PS50885">
    <property type="entry name" value="HAMP"/>
    <property type="match status" value="1"/>
</dbReference>
<proteinExistence type="inferred from homology"/>
<dbReference type="GO" id="GO:0005886">
    <property type="term" value="C:plasma membrane"/>
    <property type="evidence" value="ECO:0007669"/>
    <property type="project" value="TreeGrafter"/>
</dbReference>
<dbReference type="CDD" id="cd06225">
    <property type="entry name" value="HAMP"/>
    <property type="match status" value="1"/>
</dbReference>
<dbReference type="InterPro" id="IPR051310">
    <property type="entry name" value="MCP_chemotaxis"/>
</dbReference>
<dbReference type="EMBL" id="AGDV01000012">
    <property type="protein sequence ID" value="EMB33144.1"/>
    <property type="molecule type" value="Genomic_DNA"/>
</dbReference>
<evidence type="ECO:0000256" key="1">
    <source>
        <dbReference type="ARBA" id="ARBA00022500"/>
    </source>
</evidence>
<feature type="transmembrane region" description="Helical" evidence="4">
    <location>
        <begin position="20"/>
        <end position="41"/>
    </location>
</feature>
<dbReference type="PROSITE" id="PS50111">
    <property type="entry name" value="CHEMOTAXIS_TRANSDUC_2"/>
    <property type="match status" value="1"/>
</dbReference>
<dbReference type="PANTHER" id="PTHR43531:SF11">
    <property type="entry name" value="METHYL-ACCEPTING CHEMOTAXIS PROTEIN 3"/>
    <property type="match status" value="1"/>
</dbReference>
<dbReference type="GO" id="GO:0004888">
    <property type="term" value="F:transmembrane signaling receptor activity"/>
    <property type="evidence" value="ECO:0007669"/>
    <property type="project" value="TreeGrafter"/>
</dbReference>
<dbReference type="InterPro" id="IPR029150">
    <property type="entry name" value="dCache_3"/>
</dbReference>
<dbReference type="Gene3D" id="6.10.340.10">
    <property type="match status" value="1"/>
</dbReference>
<keyword evidence="4" id="KW-1133">Transmembrane helix</keyword>
<dbReference type="AlphaFoldDB" id="A0A0E2EGP4"/>
<dbReference type="Gene3D" id="1.10.287.950">
    <property type="entry name" value="Methyl-accepting chemotaxis protein"/>
    <property type="match status" value="1"/>
</dbReference>